<dbReference type="SMART" id="SM00530">
    <property type="entry name" value="HTH_XRE"/>
    <property type="match status" value="1"/>
</dbReference>
<dbReference type="Pfam" id="PF01381">
    <property type="entry name" value="HTH_3"/>
    <property type="match status" value="1"/>
</dbReference>
<organism evidence="3 4">
    <name type="scientific">Eisenbergiella massiliensis</name>
    <dbReference type="NCBI Taxonomy" id="1720294"/>
    <lineage>
        <taxon>Bacteria</taxon>
        <taxon>Bacillati</taxon>
        <taxon>Bacillota</taxon>
        <taxon>Clostridia</taxon>
        <taxon>Lachnospirales</taxon>
        <taxon>Lachnospiraceae</taxon>
        <taxon>Eisenbergiella</taxon>
    </lineage>
</organism>
<reference evidence="3 4" key="1">
    <citation type="submission" date="2018-08" db="EMBL/GenBank/DDBJ databases">
        <title>A genome reference for cultivated species of the human gut microbiota.</title>
        <authorList>
            <person name="Zou Y."/>
            <person name="Xue W."/>
            <person name="Luo G."/>
        </authorList>
    </citation>
    <scope>NUCLEOTIDE SEQUENCE [LARGE SCALE GENOMIC DNA]</scope>
    <source>
        <strain evidence="3 4">TF05-5AC</strain>
    </source>
</reference>
<gene>
    <name evidence="3" type="ORF">DXC51_10850</name>
</gene>
<dbReference type="Proteomes" id="UP000260812">
    <property type="component" value="Unassembled WGS sequence"/>
</dbReference>
<evidence type="ECO:0000256" key="1">
    <source>
        <dbReference type="ARBA" id="ARBA00023125"/>
    </source>
</evidence>
<keyword evidence="1" id="KW-0238">DNA-binding</keyword>
<accession>A0A3E3I5Z2</accession>
<dbReference type="Gene3D" id="1.10.260.40">
    <property type="entry name" value="lambda repressor-like DNA-binding domains"/>
    <property type="match status" value="1"/>
</dbReference>
<dbReference type="EMBL" id="QVLV01000006">
    <property type="protein sequence ID" value="RGE61030.1"/>
    <property type="molecule type" value="Genomic_DNA"/>
</dbReference>
<dbReference type="SUPFAM" id="SSF47413">
    <property type="entry name" value="lambda repressor-like DNA-binding domains"/>
    <property type="match status" value="1"/>
</dbReference>
<name>A0A3E3I5Z2_9FIRM</name>
<keyword evidence="4" id="KW-1185">Reference proteome</keyword>
<dbReference type="InterPro" id="IPR001387">
    <property type="entry name" value="Cro/C1-type_HTH"/>
</dbReference>
<dbReference type="PANTHER" id="PTHR46558:SF4">
    <property type="entry name" value="DNA-BIDING PHAGE PROTEIN"/>
    <property type="match status" value="1"/>
</dbReference>
<dbReference type="CDD" id="cd00093">
    <property type="entry name" value="HTH_XRE"/>
    <property type="match status" value="1"/>
</dbReference>
<dbReference type="GO" id="GO:0003677">
    <property type="term" value="F:DNA binding"/>
    <property type="evidence" value="ECO:0007669"/>
    <property type="project" value="UniProtKB-KW"/>
</dbReference>
<evidence type="ECO:0000313" key="3">
    <source>
        <dbReference type="EMBL" id="RGE61030.1"/>
    </source>
</evidence>
<dbReference type="PROSITE" id="PS50943">
    <property type="entry name" value="HTH_CROC1"/>
    <property type="match status" value="1"/>
</dbReference>
<dbReference type="AlphaFoldDB" id="A0A3E3I5Z2"/>
<evidence type="ECO:0000313" key="4">
    <source>
        <dbReference type="Proteomes" id="UP000260812"/>
    </source>
</evidence>
<evidence type="ECO:0000259" key="2">
    <source>
        <dbReference type="PROSITE" id="PS50943"/>
    </source>
</evidence>
<feature type="domain" description="HTH cro/C1-type" evidence="2">
    <location>
        <begin position="23"/>
        <end position="77"/>
    </location>
</feature>
<comment type="caution">
    <text evidence="3">The sequence shown here is derived from an EMBL/GenBank/DDBJ whole genome shotgun (WGS) entry which is preliminary data.</text>
</comment>
<dbReference type="InterPro" id="IPR010982">
    <property type="entry name" value="Lambda_DNA-bd_dom_sf"/>
</dbReference>
<protein>
    <submittedName>
        <fullName evidence="3">Helix-turn-helix domain-containing protein</fullName>
    </submittedName>
</protein>
<sequence>MGRRKGEKKQLTQAEKKEMGKRIKIARIRADMTQEMLADAVGIVPVYVSRIESGLGNPSLEIIVNIANALYVSVDELLYDEPDRKEPQLPGGYIELLKDCDEYETRILSYVLKMSKKTLRDSSDFRKMIEEMEAKKIKGKQRKIQKKPLP</sequence>
<proteinExistence type="predicted"/>
<dbReference type="PANTHER" id="PTHR46558">
    <property type="entry name" value="TRACRIPTIONAL REGULATORY PROTEIN-RELATED-RELATED"/>
    <property type="match status" value="1"/>
</dbReference>